<reference evidence="1 2" key="1">
    <citation type="journal article" date="2015" name="Proc. Natl. Acad. Sci. U.S.A.">
        <title>Expanded metabolic versatility of ubiquitous nitrite-oxidizing bacteria from the genus Nitrospira.</title>
        <authorList>
            <person name="Koch H."/>
            <person name="Lucker S."/>
            <person name="Albertsen M."/>
            <person name="Kitzinger K."/>
            <person name="Herbold C."/>
            <person name="Spieck E."/>
            <person name="Nielsen P.H."/>
            <person name="Wagner M."/>
            <person name="Daims H."/>
        </authorList>
    </citation>
    <scope>NUCLEOTIDE SEQUENCE [LARGE SCALE GENOMIC DNA]</scope>
    <source>
        <strain evidence="1 2">NSP M-1</strain>
    </source>
</reference>
<dbReference type="KEGG" id="nmv:NITMOv2_4269"/>
<gene>
    <name evidence="1" type="ORF">NITMOv2_4269</name>
</gene>
<dbReference type="STRING" id="42253.NITMOv2_4269"/>
<accession>A0A0K2GI86</accession>
<proteinExistence type="predicted"/>
<sequence>MARLDILVHRGCLSERSTLALVKEIQQELPAWHIEVRAADKQDCDVLGILVFPAFLLGGRVLATGIPRKEWLLARLKEWERSNS</sequence>
<keyword evidence="2" id="KW-1185">Reference proteome</keyword>
<organism evidence="1 2">
    <name type="scientific">Nitrospira moscoviensis</name>
    <dbReference type="NCBI Taxonomy" id="42253"/>
    <lineage>
        <taxon>Bacteria</taxon>
        <taxon>Pseudomonadati</taxon>
        <taxon>Nitrospirota</taxon>
        <taxon>Nitrospiria</taxon>
        <taxon>Nitrospirales</taxon>
        <taxon>Nitrospiraceae</taxon>
        <taxon>Nitrospira</taxon>
    </lineage>
</organism>
<dbReference type="AlphaFoldDB" id="A0A0K2GI86"/>
<dbReference type="PATRIC" id="fig|42253.5.peg.4212"/>
<dbReference type="EMBL" id="CP011801">
    <property type="protein sequence ID" value="ALA60646.1"/>
    <property type="molecule type" value="Genomic_DNA"/>
</dbReference>
<evidence type="ECO:0008006" key="3">
    <source>
        <dbReference type="Google" id="ProtNLM"/>
    </source>
</evidence>
<protein>
    <recommendedName>
        <fullName evidence="3">Thioredoxin-like fold domain-containing protein</fullName>
    </recommendedName>
</protein>
<name>A0A0K2GI86_NITMO</name>
<evidence type="ECO:0000313" key="2">
    <source>
        <dbReference type="Proteomes" id="UP000069205"/>
    </source>
</evidence>
<dbReference type="Proteomes" id="UP000069205">
    <property type="component" value="Chromosome"/>
</dbReference>
<evidence type="ECO:0000313" key="1">
    <source>
        <dbReference type="EMBL" id="ALA60646.1"/>
    </source>
</evidence>